<keyword evidence="2" id="KW-0479">Metal-binding</keyword>
<dbReference type="Pfam" id="PF13359">
    <property type="entry name" value="DDE_Tnp_4"/>
    <property type="match status" value="1"/>
</dbReference>
<keyword evidence="5" id="KW-1185">Reference proteome</keyword>
<dbReference type="EMBL" id="JBDJPC010000007">
    <property type="protein sequence ID" value="KAL1493798.1"/>
    <property type="molecule type" value="Genomic_DNA"/>
</dbReference>
<accession>A0ABD1EGL8</accession>
<comment type="cofactor">
    <cofactor evidence="1">
        <name>a divalent metal cation</name>
        <dbReference type="ChEBI" id="CHEBI:60240"/>
    </cofactor>
</comment>
<feature type="domain" description="DDE Tnp4" evidence="3">
    <location>
        <begin position="14"/>
        <end position="143"/>
    </location>
</feature>
<protein>
    <recommendedName>
        <fullName evidence="3">DDE Tnp4 domain-containing protein</fullName>
    </recommendedName>
</protein>
<evidence type="ECO:0000256" key="2">
    <source>
        <dbReference type="ARBA" id="ARBA00022723"/>
    </source>
</evidence>
<gene>
    <name evidence="4" type="ORF">ABEB36_009487</name>
</gene>
<dbReference type="AlphaFoldDB" id="A0ABD1EGL8"/>
<evidence type="ECO:0000313" key="4">
    <source>
        <dbReference type="EMBL" id="KAL1493798.1"/>
    </source>
</evidence>
<dbReference type="InterPro" id="IPR027806">
    <property type="entry name" value="HARBI1_dom"/>
</dbReference>
<reference evidence="4 5" key="1">
    <citation type="submission" date="2024-05" db="EMBL/GenBank/DDBJ databases">
        <title>Genetic variation in Jamaican populations of the coffee berry borer (Hypothenemus hampei).</title>
        <authorList>
            <person name="Errbii M."/>
            <person name="Myrie A."/>
        </authorList>
    </citation>
    <scope>NUCLEOTIDE SEQUENCE [LARGE SCALE GENOMIC DNA]</scope>
    <source>
        <strain evidence="4">JA-Hopewell-2020-01-JO</strain>
        <tissue evidence="4">Whole body</tissue>
    </source>
</reference>
<dbReference type="Proteomes" id="UP001566132">
    <property type="component" value="Unassembled WGS sequence"/>
</dbReference>
<dbReference type="GO" id="GO:0046872">
    <property type="term" value="F:metal ion binding"/>
    <property type="evidence" value="ECO:0007669"/>
    <property type="project" value="UniProtKB-KW"/>
</dbReference>
<evidence type="ECO:0000259" key="3">
    <source>
        <dbReference type="Pfam" id="PF13359"/>
    </source>
</evidence>
<proteinExistence type="predicted"/>
<name>A0ABD1EGL8_HYPHA</name>
<comment type="caution">
    <text evidence="4">The sequence shown here is derived from an EMBL/GenBank/DDBJ whole genome shotgun (WGS) entry which is preliminary data.</text>
</comment>
<organism evidence="4 5">
    <name type="scientific">Hypothenemus hampei</name>
    <name type="common">Coffee berry borer</name>
    <dbReference type="NCBI Taxonomy" id="57062"/>
    <lineage>
        <taxon>Eukaryota</taxon>
        <taxon>Metazoa</taxon>
        <taxon>Ecdysozoa</taxon>
        <taxon>Arthropoda</taxon>
        <taxon>Hexapoda</taxon>
        <taxon>Insecta</taxon>
        <taxon>Pterygota</taxon>
        <taxon>Neoptera</taxon>
        <taxon>Endopterygota</taxon>
        <taxon>Coleoptera</taxon>
        <taxon>Polyphaga</taxon>
        <taxon>Cucujiformia</taxon>
        <taxon>Curculionidae</taxon>
        <taxon>Scolytinae</taxon>
        <taxon>Hypothenemus</taxon>
    </lineage>
</organism>
<sequence length="192" mass="22382">MTIPIIIVKGITHYSFKQYATLNVNLFIYIVDGHDLHMTPEYGRAREVFNVLEEDPLSLLLPKTYLLADCAYPLRKYLITPFKDTGRLTLQQRRFNAQLSSIRVIIEQTFGTLEGMFRRLKFLNILKLENAKYIIIATCVLHNISINDNIDYDINQNEDDDIAEVEIIREKMQDNGPDGIQLRNQIMNELFK</sequence>
<evidence type="ECO:0000256" key="1">
    <source>
        <dbReference type="ARBA" id="ARBA00001968"/>
    </source>
</evidence>
<evidence type="ECO:0000313" key="5">
    <source>
        <dbReference type="Proteomes" id="UP001566132"/>
    </source>
</evidence>